<name>A0A8T0EKR5_ARGBR</name>
<gene>
    <name evidence="2" type="ORF">HNY73_017088</name>
</gene>
<feature type="compositionally biased region" description="Basic and acidic residues" evidence="1">
    <location>
        <begin position="13"/>
        <end position="22"/>
    </location>
</feature>
<evidence type="ECO:0000256" key="1">
    <source>
        <dbReference type="SAM" id="MobiDB-lite"/>
    </source>
</evidence>
<accession>A0A8T0EKR5</accession>
<dbReference type="EMBL" id="JABXBU010002227">
    <property type="protein sequence ID" value="KAF8774550.1"/>
    <property type="molecule type" value="Genomic_DNA"/>
</dbReference>
<keyword evidence="3" id="KW-1185">Reference proteome</keyword>
<reference evidence="2" key="2">
    <citation type="submission" date="2020-06" db="EMBL/GenBank/DDBJ databases">
        <authorList>
            <person name="Sheffer M."/>
        </authorList>
    </citation>
    <scope>NUCLEOTIDE SEQUENCE</scope>
</reference>
<reference evidence="2" key="1">
    <citation type="journal article" date="2020" name="bioRxiv">
        <title>Chromosome-level reference genome of the European wasp spider Argiope bruennichi: a resource for studies on range expansion and evolutionary adaptation.</title>
        <authorList>
            <person name="Sheffer M.M."/>
            <person name="Hoppe A."/>
            <person name="Krehenwinkel H."/>
            <person name="Uhl G."/>
            <person name="Kuss A.W."/>
            <person name="Jensen L."/>
            <person name="Jensen C."/>
            <person name="Gillespie R.G."/>
            <person name="Hoff K.J."/>
            <person name="Prost S."/>
        </authorList>
    </citation>
    <scope>NUCLEOTIDE SEQUENCE</scope>
</reference>
<evidence type="ECO:0000313" key="3">
    <source>
        <dbReference type="Proteomes" id="UP000807504"/>
    </source>
</evidence>
<protein>
    <submittedName>
        <fullName evidence="2">Uncharacterized protein</fullName>
    </submittedName>
</protein>
<organism evidence="2 3">
    <name type="scientific">Argiope bruennichi</name>
    <name type="common">Wasp spider</name>
    <name type="synonym">Aranea bruennichi</name>
    <dbReference type="NCBI Taxonomy" id="94029"/>
    <lineage>
        <taxon>Eukaryota</taxon>
        <taxon>Metazoa</taxon>
        <taxon>Ecdysozoa</taxon>
        <taxon>Arthropoda</taxon>
        <taxon>Chelicerata</taxon>
        <taxon>Arachnida</taxon>
        <taxon>Araneae</taxon>
        <taxon>Araneomorphae</taxon>
        <taxon>Entelegynae</taxon>
        <taxon>Araneoidea</taxon>
        <taxon>Araneidae</taxon>
        <taxon>Argiope</taxon>
    </lineage>
</organism>
<proteinExistence type="predicted"/>
<sequence length="63" mass="7713">MVTAYLYNSAESSELRKSPEGHYRRKQVLRNRNLRVRREKLKKDEENFDAIYCFVQEKIDFDK</sequence>
<comment type="caution">
    <text evidence="2">The sequence shown here is derived from an EMBL/GenBank/DDBJ whole genome shotgun (WGS) entry which is preliminary data.</text>
</comment>
<dbReference type="AlphaFoldDB" id="A0A8T0EKR5"/>
<dbReference type="Proteomes" id="UP000807504">
    <property type="component" value="Unassembled WGS sequence"/>
</dbReference>
<evidence type="ECO:0000313" key="2">
    <source>
        <dbReference type="EMBL" id="KAF8774550.1"/>
    </source>
</evidence>
<feature type="region of interest" description="Disordered" evidence="1">
    <location>
        <begin position="1"/>
        <end position="22"/>
    </location>
</feature>